<dbReference type="EMBL" id="OE000443">
    <property type="protein sequence ID" value="CAD7453857.1"/>
    <property type="molecule type" value="Genomic_DNA"/>
</dbReference>
<name>A0A7R9ICW5_9NEOP</name>
<evidence type="ECO:0000313" key="3">
    <source>
        <dbReference type="EMBL" id="CAD7453857.1"/>
    </source>
</evidence>
<feature type="transmembrane region" description="Helical" evidence="2">
    <location>
        <begin position="43"/>
        <end position="69"/>
    </location>
</feature>
<keyword evidence="2" id="KW-0472">Membrane</keyword>
<feature type="region of interest" description="Disordered" evidence="1">
    <location>
        <begin position="277"/>
        <end position="309"/>
    </location>
</feature>
<evidence type="ECO:0000256" key="2">
    <source>
        <dbReference type="SAM" id="Phobius"/>
    </source>
</evidence>
<accession>A0A7R9ICW5</accession>
<gene>
    <name evidence="3" type="ORF">TTEB3V08_LOCUS1974</name>
</gene>
<organism evidence="3">
    <name type="scientific">Timema tahoe</name>
    <dbReference type="NCBI Taxonomy" id="61484"/>
    <lineage>
        <taxon>Eukaryota</taxon>
        <taxon>Metazoa</taxon>
        <taxon>Ecdysozoa</taxon>
        <taxon>Arthropoda</taxon>
        <taxon>Hexapoda</taxon>
        <taxon>Insecta</taxon>
        <taxon>Pterygota</taxon>
        <taxon>Neoptera</taxon>
        <taxon>Polyneoptera</taxon>
        <taxon>Phasmatodea</taxon>
        <taxon>Timematodea</taxon>
        <taxon>Timematoidea</taxon>
        <taxon>Timematidae</taxon>
        <taxon>Timema</taxon>
    </lineage>
</organism>
<protein>
    <submittedName>
        <fullName evidence="3">Uncharacterized protein</fullName>
    </submittedName>
</protein>
<keyword evidence="2" id="KW-1133">Transmembrane helix</keyword>
<feature type="transmembrane region" description="Helical" evidence="2">
    <location>
        <begin position="145"/>
        <end position="172"/>
    </location>
</feature>
<feature type="transmembrane region" description="Helical" evidence="2">
    <location>
        <begin position="81"/>
        <end position="104"/>
    </location>
</feature>
<evidence type="ECO:0000256" key="1">
    <source>
        <dbReference type="SAM" id="MobiDB-lite"/>
    </source>
</evidence>
<keyword evidence="2" id="KW-0812">Transmembrane</keyword>
<feature type="region of interest" description="Disordered" evidence="1">
    <location>
        <begin position="180"/>
        <end position="224"/>
    </location>
</feature>
<sequence>MMCSCMFQGKECQDIETLFPGVPPLVDVSSMWPDVNVSVERTFGWAVVYVALSSCWIVTSLLLAVTSIVNTKGPHSRCLSYYPWLVVTALTIIADVVALTMYSIDIGKTKSLNDTMQFIGVTDPDLLSAIGSIDLVENVTSVPSIIMATLFGRFAIVWVVNLTLLLTICVALHRSDDDDDDTISNDYKSPAQIPNGKHKKSPKIIPRAHHDPTFKDFPPNELKAPTPEIVRRLPQDTSTHDAQQDWFDTRASANGKHRPEPKIILPDPRYRIEVSAAGVGSGGSSHARPIREGNGYNERDPQQEGKQSIGYLPRFNTQPAYNGEPSTRPPSYPTAVRNQMPWSYFQRPNDLGALTKQPEEFNMDRPLVPVPDYTLHIGKRSRTPNNAGEPDIVSGSGSDISSTNSNSVRPAQGKNGELNLSDCGALFSV</sequence>
<feature type="region of interest" description="Disordered" evidence="1">
    <location>
        <begin position="378"/>
        <end position="420"/>
    </location>
</feature>
<feature type="compositionally biased region" description="Low complexity" evidence="1">
    <location>
        <begin position="391"/>
        <end position="408"/>
    </location>
</feature>
<reference evidence="3" key="1">
    <citation type="submission" date="2020-11" db="EMBL/GenBank/DDBJ databases">
        <authorList>
            <person name="Tran Van P."/>
        </authorList>
    </citation>
    <scope>NUCLEOTIDE SEQUENCE</scope>
</reference>
<proteinExistence type="predicted"/>
<dbReference type="AlphaFoldDB" id="A0A7R9ICW5"/>